<proteinExistence type="predicted"/>
<dbReference type="Pfam" id="PF14344">
    <property type="entry name" value="DUF4397"/>
    <property type="match status" value="1"/>
</dbReference>
<feature type="domain" description="DUF4397" evidence="2">
    <location>
        <begin position="61"/>
        <end position="178"/>
    </location>
</feature>
<dbReference type="InterPro" id="IPR025510">
    <property type="entry name" value="DUF4397"/>
</dbReference>
<keyword evidence="4" id="KW-1185">Reference proteome</keyword>
<evidence type="ECO:0000313" key="4">
    <source>
        <dbReference type="Proteomes" id="UP000325372"/>
    </source>
</evidence>
<organism evidence="3 4">
    <name type="scientific">Marinihelvus fidelis</name>
    <dbReference type="NCBI Taxonomy" id="2613842"/>
    <lineage>
        <taxon>Bacteria</taxon>
        <taxon>Pseudomonadati</taxon>
        <taxon>Pseudomonadota</taxon>
        <taxon>Gammaproteobacteria</taxon>
        <taxon>Chromatiales</taxon>
        <taxon>Wenzhouxiangellaceae</taxon>
        <taxon>Marinihelvus</taxon>
    </lineage>
</organism>
<evidence type="ECO:0000256" key="1">
    <source>
        <dbReference type="SAM" id="MobiDB-lite"/>
    </source>
</evidence>
<dbReference type="AlphaFoldDB" id="A0A5N0THX2"/>
<name>A0A5N0THX2_9GAMM</name>
<feature type="region of interest" description="Disordered" evidence="1">
    <location>
        <begin position="1"/>
        <end position="29"/>
    </location>
</feature>
<dbReference type="EMBL" id="VYXP01000001">
    <property type="protein sequence ID" value="KAA9134201.1"/>
    <property type="molecule type" value="Genomic_DNA"/>
</dbReference>
<protein>
    <submittedName>
        <fullName evidence="3">DUF4397 domain-containing protein</fullName>
    </submittedName>
</protein>
<gene>
    <name evidence="3" type="ORF">F3N42_01265</name>
</gene>
<dbReference type="Proteomes" id="UP000325372">
    <property type="component" value="Unassembled WGS sequence"/>
</dbReference>
<reference evidence="3 4" key="1">
    <citation type="submission" date="2019-09" db="EMBL/GenBank/DDBJ databases">
        <title>Wenzhouxiangella sp. Genome sequencing and assembly.</title>
        <authorList>
            <person name="Zhang R."/>
        </authorList>
    </citation>
    <scope>NUCLEOTIDE SEQUENCE [LARGE SCALE GENOMIC DNA]</scope>
    <source>
        <strain evidence="3 4">W260</strain>
    </source>
</reference>
<evidence type="ECO:0000313" key="3">
    <source>
        <dbReference type="EMBL" id="KAA9134201.1"/>
    </source>
</evidence>
<accession>A0A5N0THX2</accession>
<evidence type="ECO:0000259" key="2">
    <source>
        <dbReference type="Pfam" id="PF14344"/>
    </source>
</evidence>
<sequence length="393" mass="41007">MTSSLPIHGPRGDLSTCSAAPRRRATTGLHQRGEATMKLRTQALTALVALGVSGMAFGQARVTVAHFAPFADSLDATSVSVVLNGTTALEDVKFKDFTDYIELDAGDYTIDIVPTGAADPAITADFTLTDGMDYTVFATGNGSNQPLELMALADDNTMPAAGNVKLRVYHAAPFADTLEATEVSIRTAGGDIVGGLQGVPYGVGSDYLEVPAGTYDLKVASNDGLVNYIDPLPVDLPDGAIVTIFAVGDGGNQPLGLIAVPVGELPLRTPVDESASGIFQLLDDQGEVVPGHGFNFFSLAGQNRAVGDWLFYDEMGEPTWLTFDSGGGGFDGEITTATLYRTTEMGGPQTEDIGTITIGVESCQTLVAEVTMGDDAPVMYSGNRLTPTASCPF</sequence>
<comment type="caution">
    <text evidence="3">The sequence shown here is derived from an EMBL/GenBank/DDBJ whole genome shotgun (WGS) entry which is preliminary data.</text>
</comment>